<dbReference type="SUPFAM" id="SSF48008">
    <property type="entry name" value="GntR ligand-binding domain-like"/>
    <property type="match status" value="1"/>
</dbReference>
<accession>A0ABM9LC79</accession>
<dbReference type="Gene3D" id="1.10.10.10">
    <property type="entry name" value="Winged helix-like DNA-binding domain superfamily/Winged helix DNA-binding domain"/>
    <property type="match status" value="1"/>
</dbReference>
<sequence>MAATDKELTSTPQGPASVVSQRIADVLRDDILTGQLSPGQRIRQESIAKKVGASRLPVREALRILESEGLVELKANSGAWVSKLDMQECDFVYRVRERIEPLALEESIPRLNAEHHRRLNEIQAEIESNDDVDRFLVLDRELHLLTYSGCEIPQLNSMVDRYWNTTQHYRRAFARLAGADRKWVIIAEHRLLIDAITRYDSVEADRCLVGHIRRTRVELSKHPELFETPPNK</sequence>
<dbReference type="PANTHER" id="PTHR43537">
    <property type="entry name" value="TRANSCRIPTIONAL REGULATOR, GNTR FAMILY"/>
    <property type="match status" value="1"/>
</dbReference>
<reference evidence="5 6" key="1">
    <citation type="submission" date="2023-08" db="EMBL/GenBank/DDBJ databases">
        <authorList>
            <person name="Folkvardsen B D."/>
            <person name="Norman A."/>
        </authorList>
    </citation>
    <scope>NUCLEOTIDE SEQUENCE [LARGE SCALE GENOMIC DNA]</scope>
    <source>
        <strain evidence="5 6">Mu0053</strain>
    </source>
</reference>
<dbReference type="SMART" id="SM00345">
    <property type="entry name" value="HTH_GNTR"/>
    <property type="match status" value="1"/>
</dbReference>
<evidence type="ECO:0000256" key="1">
    <source>
        <dbReference type="ARBA" id="ARBA00023015"/>
    </source>
</evidence>
<proteinExistence type="predicted"/>
<dbReference type="Pfam" id="PF07729">
    <property type="entry name" value="FCD"/>
    <property type="match status" value="1"/>
</dbReference>
<keyword evidence="6" id="KW-1185">Reference proteome</keyword>
<evidence type="ECO:0000313" key="5">
    <source>
        <dbReference type="EMBL" id="CAJ1496569.1"/>
    </source>
</evidence>
<dbReference type="InterPro" id="IPR011711">
    <property type="entry name" value="GntR_C"/>
</dbReference>
<dbReference type="InterPro" id="IPR036388">
    <property type="entry name" value="WH-like_DNA-bd_sf"/>
</dbReference>
<dbReference type="InterPro" id="IPR036390">
    <property type="entry name" value="WH_DNA-bd_sf"/>
</dbReference>
<dbReference type="PANTHER" id="PTHR43537:SF24">
    <property type="entry name" value="GLUCONATE OPERON TRANSCRIPTIONAL REPRESSOR"/>
    <property type="match status" value="1"/>
</dbReference>
<dbReference type="CDD" id="cd07377">
    <property type="entry name" value="WHTH_GntR"/>
    <property type="match status" value="1"/>
</dbReference>
<dbReference type="Gene3D" id="1.20.120.530">
    <property type="entry name" value="GntR ligand-binding domain-like"/>
    <property type="match status" value="1"/>
</dbReference>
<dbReference type="PROSITE" id="PS50949">
    <property type="entry name" value="HTH_GNTR"/>
    <property type="match status" value="1"/>
</dbReference>
<gene>
    <name evidence="5" type="ORF">MU0053_000686</name>
</gene>
<dbReference type="Pfam" id="PF00392">
    <property type="entry name" value="GntR"/>
    <property type="match status" value="1"/>
</dbReference>
<organism evidence="5 6">
    <name type="scientific">[Mycobacterium] burgundiense</name>
    <dbReference type="NCBI Taxonomy" id="3064286"/>
    <lineage>
        <taxon>Bacteria</taxon>
        <taxon>Bacillati</taxon>
        <taxon>Actinomycetota</taxon>
        <taxon>Actinomycetes</taxon>
        <taxon>Mycobacteriales</taxon>
        <taxon>Mycobacteriaceae</taxon>
        <taxon>Mycolicibacterium</taxon>
    </lineage>
</organism>
<dbReference type="Proteomes" id="UP001190465">
    <property type="component" value="Chromosome"/>
</dbReference>
<keyword evidence="1" id="KW-0805">Transcription regulation</keyword>
<evidence type="ECO:0000256" key="3">
    <source>
        <dbReference type="ARBA" id="ARBA00023163"/>
    </source>
</evidence>
<dbReference type="EMBL" id="OY726397">
    <property type="protein sequence ID" value="CAJ1496569.1"/>
    <property type="molecule type" value="Genomic_DNA"/>
</dbReference>
<keyword evidence="2" id="KW-0238">DNA-binding</keyword>
<name>A0ABM9LC79_9MYCO</name>
<dbReference type="InterPro" id="IPR000524">
    <property type="entry name" value="Tscrpt_reg_HTH_GntR"/>
</dbReference>
<dbReference type="InterPro" id="IPR008920">
    <property type="entry name" value="TF_FadR/GntR_C"/>
</dbReference>
<evidence type="ECO:0000313" key="6">
    <source>
        <dbReference type="Proteomes" id="UP001190465"/>
    </source>
</evidence>
<protein>
    <submittedName>
        <fullName evidence="5">GntR family transcriptional regulator</fullName>
    </submittedName>
</protein>
<feature type="domain" description="HTH gntR-type" evidence="4">
    <location>
        <begin position="17"/>
        <end position="84"/>
    </location>
</feature>
<dbReference type="RefSeq" id="WP_308481013.1">
    <property type="nucleotide sequence ID" value="NZ_OY726397.1"/>
</dbReference>
<evidence type="ECO:0000259" key="4">
    <source>
        <dbReference type="PROSITE" id="PS50949"/>
    </source>
</evidence>
<evidence type="ECO:0000256" key="2">
    <source>
        <dbReference type="ARBA" id="ARBA00023125"/>
    </source>
</evidence>
<keyword evidence="3" id="KW-0804">Transcription</keyword>
<dbReference type="SUPFAM" id="SSF46785">
    <property type="entry name" value="Winged helix' DNA-binding domain"/>
    <property type="match status" value="1"/>
</dbReference>
<dbReference type="SMART" id="SM00895">
    <property type="entry name" value="FCD"/>
    <property type="match status" value="1"/>
</dbReference>